<evidence type="ECO:0000313" key="3">
    <source>
        <dbReference type="Proteomes" id="UP000501090"/>
    </source>
</evidence>
<dbReference type="InterPro" id="IPR039569">
    <property type="entry name" value="FAS1-like_DH_region"/>
</dbReference>
<feature type="domain" description="FAS1-like dehydratase" evidence="1">
    <location>
        <begin position="21"/>
        <end position="146"/>
    </location>
</feature>
<reference evidence="2 3" key="1">
    <citation type="submission" date="2018-04" db="EMBL/GenBank/DDBJ databases">
        <title>Polynucleobacter sp. UK-Long2-W17 genome.</title>
        <authorList>
            <person name="Hahn M.W."/>
        </authorList>
    </citation>
    <scope>NUCLEOTIDE SEQUENCE [LARGE SCALE GENOMIC DNA]</scope>
    <source>
        <strain evidence="2 3">UK-Long2-W17</strain>
    </source>
</reference>
<name>A0A6M9PLV5_9BURK</name>
<evidence type="ECO:0000313" key="2">
    <source>
        <dbReference type="EMBL" id="QKM59925.1"/>
    </source>
</evidence>
<dbReference type="Gene3D" id="3.10.129.10">
    <property type="entry name" value="Hotdog Thioesterase"/>
    <property type="match status" value="2"/>
</dbReference>
<dbReference type="SUPFAM" id="SSF54637">
    <property type="entry name" value="Thioesterase/thiol ester dehydrase-isomerase"/>
    <property type="match status" value="2"/>
</dbReference>
<dbReference type="RefSeq" id="WP_173959694.1">
    <property type="nucleotide sequence ID" value="NZ_CBCSCC010000013.1"/>
</dbReference>
<evidence type="ECO:0000259" key="1">
    <source>
        <dbReference type="Pfam" id="PF13452"/>
    </source>
</evidence>
<accession>A0A6M9PLV5</accession>
<dbReference type="AlphaFoldDB" id="A0A6M9PLV5"/>
<dbReference type="InterPro" id="IPR029069">
    <property type="entry name" value="HotDog_dom_sf"/>
</dbReference>
<dbReference type="InterPro" id="IPR052741">
    <property type="entry name" value="Mitochondrial_HTD2"/>
</dbReference>
<protein>
    <submittedName>
        <fullName evidence="2">Acyl-CoA dehydrogenase</fullName>
    </submittedName>
</protein>
<gene>
    <name evidence="2" type="ORF">DN92_02085</name>
</gene>
<organism evidence="2 3">
    <name type="scientific">Polynucleobacter arcticus</name>
    <dbReference type="NCBI Taxonomy" id="1743165"/>
    <lineage>
        <taxon>Bacteria</taxon>
        <taxon>Pseudomonadati</taxon>
        <taxon>Pseudomonadota</taxon>
        <taxon>Betaproteobacteria</taxon>
        <taxon>Burkholderiales</taxon>
        <taxon>Burkholderiaceae</taxon>
        <taxon>Polynucleobacter</taxon>
    </lineage>
</organism>
<dbReference type="GO" id="GO:0019171">
    <property type="term" value="F:(3R)-hydroxyacyl-[acyl-carrier-protein] dehydratase activity"/>
    <property type="evidence" value="ECO:0007669"/>
    <property type="project" value="TreeGrafter"/>
</dbReference>
<dbReference type="PANTHER" id="PTHR28152:SF1">
    <property type="entry name" value="HYDROXYACYL-THIOESTER DEHYDRATASE TYPE 2, MITOCHONDRIAL"/>
    <property type="match status" value="1"/>
</dbReference>
<sequence>MELMRIEPQTITHLQEWLGKTETLHDTVTAAPVKALSATLDRSDPAPSKGTFLPELWHWLYFLPCDLQSEIGSDGHPKRGGFLPPVPLPRRMWAGSRVQWLAPLSVGDEIQRVSKIESVTHKAGRTGDLIFVLVKHEITNQHGLALIEEHDIVYRDAPGPDDKPVAPTPAPTNAKWTKAITPDDVLLFRYSALTFNGHRIHYDRKYVTEVEGYPGLIVHGPLIATLLVDLVRQSIPGCTLKRFEFRAIRPTFDINPFKVSAQPDLEKDPSGKTISIWAEDHEGWLTMQATAVLA</sequence>
<proteinExistence type="predicted"/>
<dbReference type="Pfam" id="PF13452">
    <property type="entry name" value="FAS1_DH_region"/>
    <property type="match status" value="1"/>
</dbReference>
<dbReference type="EMBL" id="CP028940">
    <property type="protein sequence ID" value="QKM59925.1"/>
    <property type="molecule type" value="Genomic_DNA"/>
</dbReference>
<keyword evidence="3" id="KW-1185">Reference proteome</keyword>
<dbReference type="Proteomes" id="UP000501090">
    <property type="component" value="Chromosome"/>
</dbReference>
<dbReference type="PANTHER" id="PTHR28152">
    <property type="entry name" value="HYDROXYACYL-THIOESTER DEHYDRATASE TYPE 2, MITOCHONDRIAL"/>
    <property type="match status" value="1"/>
</dbReference>
<dbReference type="KEGG" id="pard:DN92_02085"/>